<keyword evidence="1" id="KW-0812">Transmembrane</keyword>
<feature type="transmembrane region" description="Helical" evidence="1">
    <location>
        <begin position="34"/>
        <end position="55"/>
    </location>
</feature>
<organism evidence="2">
    <name type="scientific">Blautia hansenii</name>
    <name type="common">Ruminococcus hansenii</name>
    <dbReference type="NCBI Taxonomy" id="1322"/>
    <lineage>
        <taxon>Bacteria</taxon>
        <taxon>Bacillati</taxon>
        <taxon>Bacillota</taxon>
        <taxon>Clostridia</taxon>
        <taxon>Lachnospirales</taxon>
        <taxon>Lachnospiraceae</taxon>
        <taxon>Blautia</taxon>
    </lineage>
</organism>
<dbReference type="AlphaFoldDB" id="A0A6N2SRQ3"/>
<evidence type="ECO:0000313" key="2">
    <source>
        <dbReference type="EMBL" id="VYS95692.1"/>
    </source>
</evidence>
<keyword evidence="1" id="KW-1133">Transmembrane helix</keyword>
<evidence type="ECO:0000256" key="1">
    <source>
        <dbReference type="SAM" id="Phobius"/>
    </source>
</evidence>
<reference evidence="2" key="1">
    <citation type="submission" date="2019-11" db="EMBL/GenBank/DDBJ databases">
        <authorList>
            <person name="Feng L."/>
        </authorList>
    </citation>
    <scope>NUCLEOTIDE SEQUENCE</scope>
    <source>
        <strain evidence="2">BhanseniiLFYP23</strain>
    </source>
</reference>
<protein>
    <recommendedName>
        <fullName evidence="3">DUF2178 domain-containing protein</fullName>
    </recommendedName>
</protein>
<feature type="transmembrane region" description="Helical" evidence="1">
    <location>
        <begin position="9"/>
        <end position="28"/>
    </location>
</feature>
<evidence type="ECO:0008006" key="3">
    <source>
        <dbReference type="Google" id="ProtNLM"/>
    </source>
</evidence>
<feature type="transmembrane region" description="Helical" evidence="1">
    <location>
        <begin position="86"/>
        <end position="104"/>
    </location>
</feature>
<name>A0A6N2SRQ3_BLAHA</name>
<dbReference type="InterPro" id="IPR019235">
    <property type="entry name" value="DUF2178_TM"/>
</dbReference>
<proteinExistence type="predicted"/>
<keyword evidence="1" id="KW-0472">Membrane</keyword>
<dbReference type="EMBL" id="CACRSY010000008">
    <property type="protein sequence ID" value="VYS95692.1"/>
    <property type="molecule type" value="Genomic_DNA"/>
</dbReference>
<dbReference type="RefSeq" id="WP_003022516.1">
    <property type="nucleotide sequence ID" value="NZ_CACRSY010000008.1"/>
</dbReference>
<sequence length="139" mass="15653">MKIYNKKTFMSGVFLIVLGVPTLIINILEKDVDVNIVILAVTLSAFGFSSVIRSISCKKTKEDKLDELDERNCLIKLKVQSKSFQITQIVSFVLMFFLLVMGKVSGNKEFIIMGVGIAFALCVLMFSELCTSMYYELKN</sequence>
<feature type="transmembrane region" description="Helical" evidence="1">
    <location>
        <begin position="110"/>
        <end position="135"/>
    </location>
</feature>
<accession>A0A6N2SRQ3</accession>
<gene>
    <name evidence="2" type="ORF">BHLFYP23_02239</name>
</gene>
<dbReference type="Pfam" id="PF09946">
    <property type="entry name" value="DUF2178"/>
    <property type="match status" value="1"/>
</dbReference>